<dbReference type="GO" id="GO:0050852">
    <property type="term" value="P:T cell receptor signaling pathway"/>
    <property type="evidence" value="ECO:0000318"/>
    <property type="project" value="GO_Central"/>
</dbReference>
<keyword evidence="4" id="KW-0812">Transmembrane</keyword>
<feature type="transmembrane region" description="Helical" evidence="4">
    <location>
        <begin position="204"/>
        <end position="228"/>
    </location>
</feature>
<accession>A0A8I6AIF0</accession>
<dbReference type="Gene3D" id="2.60.40.10">
    <property type="entry name" value="Immunoglobulins"/>
    <property type="match status" value="1"/>
</dbReference>
<dbReference type="AGR" id="RGD:1587504"/>
<feature type="transmembrane region" description="Helical" evidence="4">
    <location>
        <begin position="248"/>
        <end position="271"/>
    </location>
</feature>
<name>A0A8I6AIF0_RAT</name>
<dbReference type="RGD" id="1587504">
    <property type="gene designation" value="Skint10"/>
</dbReference>
<feature type="domain" description="Ig-like" evidence="5">
    <location>
        <begin position="33"/>
        <end position="140"/>
    </location>
</feature>
<keyword evidence="4" id="KW-1133">Transmembrane helix</keyword>
<evidence type="ECO:0000313" key="8">
    <source>
        <dbReference type="RGD" id="1587504"/>
    </source>
</evidence>
<keyword evidence="7" id="KW-1185">Reference proteome</keyword>
<evidence type="ECO:0000259" key="5">
    <source>
        <dbReference type="PROSITE" id="PS50835"/>
    </source>
</evidence>
<evidence type="ECO:0000256" key="2">
    <source>
        <dbReference type="ARBA" id="ARBA00023136"/>
    </source>
</evidence>
<feature type="transmembrane region" description="Helical" evidence="4">
    <location>
        <begin position="20"/>
        <end position="44"/>
    </location>
</feature>
<reference evidence="6" key="1">
    <citation type="submission" date="2024-01" db="EMBL/GenBank/DDBJ databases">
        <title>GRCr8: a new rat reference genome assembly contstructed from accurate long reads and long range scaffolding.</title>
        <authorList>
            <person name="Doris P.A."/>
            <person name="Kalbfleisch T."/>
            <person name="Li K."/>
            <person name="Howe K."/>
            <person name="Wood J."/>
        </authorList>
    </citation>
    <scope>NUCLEOTIDE SEQUENCE [LARGE SCALE GENOMIC DNA]</scope>
    <source>
        <strain evidence="6">Brown Norway</strain>
    </source>
</reference>
<dbReference type="PANTHER" id="PTHR24100">
    <property type="entry name" value="BUTYROPHILIN"/>
    <property type="match status" value="1"/>
</dbReference>
<reference evidence="6" key="3">
    <citation type="submission" date="2025-09" db="UniProtKB">
        <authorList>
            <consortium name="Ensembl"/>
        </authorList>
    </citation>
    <scope>IDENTIFICATION</scope>
    <source>
        <strain evidence="6">Brown Norway</strain>
    </source>
</reference>
<dbReference type="GO" id="GO:0001817">
    <property type="term" value="P:regulation of cytokine production"/>
    <property type="evidence" value="ECO:0000318"/>
    <property type="project" value="GO_Central"/>
</dbReference>
<dbReference type="PROSITE" id="PS50835">
    <property type="entry name" value="IG_LIKE"/>
    <property type="match status" value="1"/>
</dbReference>
<sequence length="352" mass="40292">MFLRTRREQGHAGIFALVKLHLGVMESSASCLPGFFLVFLLLQITVLTQAMSLDIQINIRVPNTEGVLVECASGSLIPPAEMTWKDSKGNIIPHSTTFDSQDRAGLYLKSSILLKNRVQGPITCSIYNVTTNQEKKRSIDLPDVLFKSEYMSLMSNKFSCPLMYLSIILFLNFLRGILVFCCLKGKPVYFRELMSKINEGLNSKMRACCPLIWECLLLVLYIFFLPLYLNFRSQASILDDAYPLYSNWLWDICIILVVMMIFFTGLILFLLWTLNRYGQMSCLSSMNMNLSTHDSNQNSSQSAEFQENYDVNCNMFLEPGEEAILSQHQENYELESFNPLQPLRLDCSRNKT</sequence>
<dbReference type="Proteomes" id="UP000002494">
    <property type="component" value="Chromosome 5"/>
</dbReference>
<evidence type="ECO:0000256" key="1">
    <source>
        <dbReference type="ARBA" id="ARBA00004370"/>
    </source>
</evidence>
<gene>
    <name evidence="6 8" type="primary">Skint10</name>
</gene>
<keyword evidence="3" id="KW-0393">Immunoglobulin domain</keyword>
<dbReference type="Ensembl" id="ENSRNOT00000106746.2">
    <property type="protein sequence ID" value="ENSRNOP00000094776.1"/>
    <property type="gene ID" value="ENSRNOG00000022988.5"/>
</dbReference>
<dbReference type="AlphaFoldDB" id="A0A8I6AIF0"/>
<evidence type="ECO:0000256" key="3">
    <source>
        <dbReference type="ARBA" id="ARBA00023319"/>
    </source>
</evidence>
<dbReference type="OMA" id="LWDICIV"/>
<dbReference type="Pfam" id="PF22705">
    <property type="entry name" value="C2-set_3"/>
    <property type="match status" value="1"/>
</dbReference>
<dbReference type="InterPro" id="IPR013783">
    <property type="entry name" value="Ig-like_fold"/>
</dbReference>
<organism evidence="6 7">
    <name type="scientific">Rattus norvegicus</name>
    <name type="common">Rat</name>
    <dbReference type="NCBI Taxonomy" id="10116"/>
    <lineage>
        <taxon>Eukaryota</taxon>
        <taxon>Metazoa</taxon>
        <taxon>Chordata</taxon>
        <taxon>Craniata</taxon>
        <taxon>Vertebrata</taxon>
        <taxon>Euteleostomi</taxon>
        <taxon>Mammalia</taxon>
        <taxon>Eutheria</taxon>
        <taxon>Euarchontoglires</taxon>
        <taxon>Glires</taxon>
        <taxon>Rodentia</taxon>
        <taxon>Myomorpha</taxon>
        <taxon>Muroidea</taxon>
        <taxon>Muridae</taxon>
        <taxon>Murinae</taxon>
        <taxon>Rattus</taxon>
    </lineage>
</organism>
<evidence type="ECO:0000313" key="6">
    <source>
        <dbReference type="Ensembl" id="ENSRNOP00000094776.1"/>
    </source>
</evidence>
<proteinExistence type="predicted"/>
<evidence type="ECO:0000313" key="7">
    <source>
        <dbReference type="Proteomes" id="UP000002494"/>
    </source>
</evidence>
<dbReference type="GO" id="GO:0009897">
    <property type="term" value="C:external side of plasma membrane"/>
    <property type="evidence" value="ECO:0000318"/>
    <property type="project" value="GO_Central"/>
</dbReference>
<protein>
    <submittedName>
        <fullName evidence="6">Selection and upkeep of intraepithelial T cells 10</fullName>
    </submittedName>
</protein>
<reference evidence="6" key="2">
    <citation type="submission" date="2025-08" db="UniProtKB">
        <authorList>
            <consortium name="Ensembl"/>
        </authorList>
    </citation>
    <scope>IDENTIFICATION</scope>
    <source>
        <strain evidence="6">Brown Norway</strain>
    </source>
</reference>
<dbReference type="OrthoDB" id="9986391at2759"/>
<feature type="transmembrane region" description="Helical" evidence="4">
    <location>
        <begin position="162"/>
        <end position="183"/>
    </location>
</feature>
<dbReference type="InterPro" id="IPR053896">
    <property type="entry name" value="BTN3A2-like_Ig-C"/>
</dbReference>
<keyword evidence="2 4" id="KW-0472">Membrane</keyword>
<dbReference type="InterPro" id="IPR007110">
    <property type="entry name" value="Ig-like_dom"/>
</dbReference>
<dbReference type="PANTHER" id="PTHR24100:SF148">
    <property type="entry name" value="SELECTION AND UPKEEP OF INTRAEPITHELIAL T-CELLS PROTEIN 10-RELATED"/>
    <property type="match status" value="1"/>
</dbReference>
<dbReference type="InterPro" id="IPR050504">
    <property type="entry name" value="IgSF_BTN/MOG"/>
</dbReference>
<evidence type="ECO:0000256" key="4">
    <source>
        <dbReference type="SAM" id="Phobius"/>
    </source>
</evidence>
<dbReference type="GO" id="GO:0005102">
    <property type="term" value="F:signaling receptor binding"/>
    <property type="evidence" value="ECO:0000318"/>
    <property type="project" value="GO_Central"/>
</dbReference>
<dbReference type="GeneTree" id="ENSGT00940000165990"/>
<comment type="subcellular location">
    <subcellularLocation>
        <location evidence="1">Membrane</location>
    </subcellularLocation>
</comment>